<sequence length="199" mass="21131">MAERLVIKIGGSLLAEPGAMGRVAEWLAATTRPDQTRLLLAGGGAAVDGLRRIDAANPLSAEATHWGAIALMDANAALLADWIPSARLTERIPVSDGDWALRSGRWLREQEPSADGERLRIGWRTTSDAIAARIAACWDARLIFLKHTLREAYASLDEAAADGVVDPETPRLAAGLRSVTLLGAVSSGLLSPTPPRLRG</sequence>
<name>A0A5C6A9K4_9BACT</name>
<keyword evidence="2" id="KW-0418">Kinase</keyword>
<dbReference type="SUPFAM" id="SSF53633">
    <property type="entry name" value="Carbamate kinase-like"/>
    <property type="match status" value="1"/>
</dbReference>
<dbReference type="AlphaFoldDB" id="A0A5C6A9K4"/>
<evidence type="ECO:0000313" key="2">
    <source>
        <dbReference type="EMBL" id="TWT96090.1"/>
    </source>
</evidence>
<gene>
    <name evidence="2" type="ORF">Pla108_31720</name>
</gene>
<evidence type="ECO:0000313" key="3">
    <source>
        <dbReference type="Proteomes" id="UP000317421"/>
    </source>
</evidence>
<dbReference type="Proteomes" id="UP000317421">
    <property type="component" value="Unassembled WGS sequence"/>
</dbReference>
<accession>A0A5C6A9K4</accession>
<evidence type="ECO:0000259" key="1">
    <source>
        <dbReference type="Pfam" id="PF00696"/>
    </source>
</evidence>
<dbReference type="RefSeq" id="WP_146445877.1">
    <property type="nucleotide sequence ID" value="NZ_SJPR01000004.1"/>
</dbReference>
<comment type="caution">
    <text evidence="2">The sequence shown here is derived from an EMBL/GenBank/DDBJ whole genome shotgun (WGS) entry which is preliminary data.</text>
</comment>
<dbReference type="InterPro" id="IPR001048">
    <property type="entry name" value="Asp/Glu/Uridylate_kinase"/>
</dbReference>
<dbReference type="InterPro" id="IPR036393">
    <property type="entry name" value="AceGlu_kinase-like_sf"/>
</dbReference>
<dbReference type="Gene3D" id="3.40.1160.10">
    <property type="entry name" value="Acetylglutamate kinase-like"/>
    <property type="match status" value="1"/>
</dbReference>
<keyword evidence="2" id="KW-0808">Transferase</keyword>
<feature type="domain" description="Aspartate/glutamate/uridylate kinase" evidence="1">
    <location>
        <begin position="4"/>
        <end position="81"/>
    </location>
</feature>
<dbReference type="GO" id="GO:0016301">
    <property type="term" value="F:kinase activity"/>
    <property type="evidence" value="ECO:0007669"/>
    <property type="project" value="UniProtKB-KW"/>
</dbReference>
<dbReference type="EMBL" id="SJPR01000004">
    <property type="protein sequence ID" value="TWT96090.1"/>
    <property type="molecule type" value="Genomic_DNA"/>
</dbReference>
<proteinExistence type="predicted"/>
<protein>
    <submittedName>
        <fullName evidence="2">Amino acid kinase family protein</fullName>
    </submittedName>
</protein>
<dbReference type="OrthoDB" id="8526978at2"/>
<reference evidence="2 3" key="1">
    <citation type="submission" date="2019-02" db="EMBL/GenBank/DDBJ databases">
        <title>Deep-cultivation of Planctomycetes and their phenomic and genomic characterization uncovers novel biology.</title>
        <authorList>
            <person name="Wiegand S."/>
            <person name="Jogler M."/>
            <person name="Boedeker C."/>
            <person name="Pinto D."/>
            <person name="Vollmers J."/>
            <person name="Rivas-Marin E."/>
            <person name="Kohn T."/>
            <person name="Peeters S.H."/>
            <person name="Heuer A."/>
            <person name="Rast P."/>
            <person name="Oberbeckmann S."/>
            <person name="Bunk B."/>
            <person name="Jeske O."/>
            <person name="Meyerdierks A."/>
            <person name="Storesund J.E."/>
            <person name="Kallscheuer N."/>
            <person name="Luecker S."/>
            <person name="Lage O.M."/>
            <person name="Pohl T."/>
            <person name="Merkel B.J."/>
            <person name="Hornburger P."/>
            <person name="Mueller R.-W."/>
            <person name="Bruemmer F."/>
            <person name="Labrenz M."/>
            <person name="Spormann A.M."/>
            <person name="Op Den Camp H."/>
            <person name="Overmann J."/>
            <person name="Amann R."/>
            <person name="Jetten M.S.M."/>
            <person name="Mascher T."/>
            <person name="Medema M.H."/>
            <person name="Devos D.P."/>
            <person name="Kaster A.-K."/>
            <person name="Ovreas L."/>
            <person name="Rohde M."/>
            <person name="Galperin M.Y."/>
            <person name="Jogler C."/>
        </authorList>
    </citation>
    <scope>NUCLEOTIDE SEQUENCE [LARGE SCALE GENOMIC DNA]</scope>
    <source>
        <strain evidence="2 3">Pla108</strain>
    </source>
</reference>
<dbReference type="Pfam" id="PF00696">
    <property type="entry name" value="AA_kinase"/>
    <property type="match status" value="1"/>
</dbReference>
<organism evidence="2 3">
    <name type="scientific">Botrimarina colliarenosi</name>
    <dbReference type="NCBI Taxonomy" id="2528001"/>
    <lineage>
        <taxon>Bacteria</taxon>
        <taxon>Pseudomonadati</taxon>
        <taxon>Planctomycetota</taxon>
        <taxon>Planctomycetia</taxon>
        <taxon>Pirellulales</taxon>
        <taxon>Lacipirellulaceae</taxon>
        <taxon>Botrimarina</taxon>
    </lineage>
</organism>
<keyword evidence="3" id="KW-1185">Reference proteome</keyword>